<evidence type="ECO:0000313" key="7">
    <source>
        <dbReference type="Proteomes" id="UP001479290"/>
    </source>
</evidence>
<organism evidence="6 7">
    <name type="scientific">Culter alburnus</name>
    <name type="common">Topmouth culter</name>
    <dbReference type="NCBI Taxonomy" id="194366"/>
    <lineage>
        <taxon>Eukaryota</taxon>
        <taxon>Metazoa</taxon>
        <taxon>Chordata</taxon>
        <taxon>Craniata</taxon>
        <taxon>Vertebrata</taxon>
        <taxon>Euteleostomi</taxon>
        <taxon>Actinopterygii</taxon>
        <taxon>Neopterygii</taxon>
        <taxon>Teleostei</taxon>
        <taxon>Ostariophysi</taxon>
        <taxon>Cypriniformes</taxon>
        <taxon>Xenocyprididae</taxon>
        <taxon>Xenocypridinae</taxon>
        <taxon>Culter</taxon>
    </lineage>
</organism>
<comment type="similarity">
    <text evidence="2">Belongs to the beta-microseminoprotein family.</text>
</comment>
<sequence length="105" mass="11478">MRSVVLGLFLCTVLPLVNAACFNAPHKTPVKFCQDSTDKTWHSVGSSWRNSKCMDCDCSADSMSCCDAMATPTGYPDKCTVQYDYTTCTYEVFEKVPCAHGAVGK</sequence>
<evidence type="ECO:0008006" key="8">
    <source>
        <dbReference type="Google" id="ProtNLM"/>
    </source>
</evidence>
<evidence type="ECO:0000256" key="4">
    <source>
        <dbReference type="ARBA" id="ARBA00023157"/>
    </source>
</evidence>
<gene>
    <name evidence="6" type="ORF">ABG768_026158</name>
</gene>
<evidence type="ECO:0000313" key="6">
    <source>
        <dbReference type="EMBL" id="KAK9970198.1"/>
    </source>
</evidence>
<proteinExistence type="inferred from homology"/>
<reference evidence="6 7" key="1">
    <citation type="submission" date="2024-05" db="EMBL/GenBank/DDBJ databases">
        <title>A high-quality chromosomal-level genome assembly of Topmouth culter (Culter alburnus).</title>
        <authorList>
            <person name="Zhao H."/>
        </authorList>
    </citation>
    <scope>NUCLEOTIDE SEQUENCE [LARGE SCALE GENOMIC DNA]</scope>
    <source>
        <strain evidence="6">CATC2023</strain>
        <tissue evidence="6">Muscle</tissue>
    </source>
</reference>
<dbReference type="EMBL" id="JAWDJR010000008">
    <property type="protein sequence ID" value="KAK9970198.1"/>
    <property type="molecule type" value="Genomic_DNA"/>
</dbReference>
<dbReference type="Proteomes" id="UP001479290">
    <property type="component" value="Unassembled WGS sequence"/>
</dbReference>
<dbReference type="Pfam" id="PF05825">
    <property type="entry name" value="PSP94"/>
    <property type="match status" value="1"/>
</dbReference>
<comment type="subcellular location">
    <subcellularLocation>
        <location evidence="1">Secreted</location>
    </subcellularLocation>
</comment>
<dbReference type="Gene3D" id="2.60.40.1900">
    <property type="entry name" value="Beta-microseminoprotein (PSP94) domain"/>
    <property type="match status" value="1"/>
</dbReference>
<dbReference type="AlphaFoldDB" id="A0AAW2AAY2"/>
<accession>A0AAW2AAY2</accession>
<evidence type="ECO:0000256" key="5">
    <source>
        <dbReference type="SAM" id="SignalP"/>
    </source>
</evidence>
<dbReference type="PANTHER" id="PTHR10500">
    <property type="entry name" value="BETA-MICROSEMINOPROTEIN"/>
    <property type="match status" value="1"/>
</dbReference>
<protein>
    <recommendedName>
        <fullName evidence="8">Beta-microseminoprotein</fullName>
    </recommendedName>
</protein>
<keyword evidence="7" id="KW-1185">Reference proteome</keyword>
<keyword evidence="3" id="KW-0964">Secreted</keyword>
<evidence type="ECO:0000256" key="1">
    <source>
        <dbReference type="ARBA" id="ARBA00004613"/>
    </source>
</evidence>
<feature type="chain" id="PRO_5043800070" description="Beta-microseminoprotein" evidence="5">
    <location>
        <begin position="20"/>
        <end position="105"/>
    </location>
</feature>
<keyword evidence="5" id="KW-0732">Signal</keyword>
<dbReference type="PANTHER" id="PTHR10500:SF7">
    <property type="entry name" value="BETA-MICROSEMINOPROTEIN"/>
    <property type="match status" value="1"/>
</dbReference>
<keyword evidence="4" id="KW-1015">Disulfide bond</keyword>
<name>A0AAW2AAY2_CULAL</name>
<dbReference type="GO" id="GO:0005576">
    <property type="term" value="C:extracellular region"/>
    <property type="evidence" value="ECO:0007669"/>
    <property type="project" value="UniProtKB-SubCell"/>
</dbReference>
<comment type="caution">
    <text evidence="6">The sequence shown here is derived from an EMBL/GenBank/DDBJ whole genome shotgun (WGS) entry which is preliminary data.</text>
</comment>
<dbReference type="InterPro" id="IPR008735">
    <property type="entry name" value="PSP94"/>
</dbReference>
<evidence type="ECO:0000256" key="3">
    <source>
        <dbReference type="ARBA" id="ARBA00022525"/>
    </source>
</evidence>
<evidence type="ECO:0000256" key="2">
    <source>
        <dbReference type="ARBA" id="ARBA00010352"/>
    </source>
</evidence>
<feature type="signal peptide" evidence="5">
    <location>
        <begin position="1"/>
        <end position="19"/>
    </location>
</feature>